<protein>
    <submittedName>
        <fullName evidence="2">Uncharacterized protein</fullName>
    </submittedName>
</protein>
<keyword evidence="1" id="KW-0812">Transmembrane</keyword>
<gene>
    <name evidence="2" type="ORF">PAECIP111892_03208</name>
</gene>
<proteinExistence type="predicted"/>
<keyword evidence="1" id="KW-1133">Transmembrane helix</keyword>
<keyword evidence="1" id="KW-0472">Membrane</keyword>
<reference evidence="2" key="1">
    <citation type="submission" date="2022-01" db="EMBL/GenBank/DDBJ databases">
        <authorList>
            <person name="Criscuolo A."/>
        </authorList>
    </citation>
    <scope>NUCLEOTIDE SEQUENCE</scope>
    <source>
        <strain evidence="2">CIP111892</strain>
    </source>
</reference>
<evidence type="ECO:0000313" key="2">
    <source>
        <dbReference type="EMBL" id="CAH1209397.1"/>
    </source>
</evidence>
<accession>A0ABN8GHF0</accession>
<name>A0ABN8GHF0_9BACL</name>
<feature type="transmembrane region" description="Helical" evidence="1">
    <location>
        <begin position="34"/>
        <end position="51"/>
    </location>
</feature>
<comment type="caution">
    <text evidence="2">The sequence shown here is derived from an EMBL/GenBank/DDBJ whole genome shotgun (WGS) entry which is preliminary data.</text>
</comment>
<dbReference type="EMBL" id="CAKMMG010000004">
    <property type="protein sequence ID" value="CAH1209397.1"/>
    <property type="molecule type" value="Genomic_DNA"/>
</dbReference>
<evidence type="ECO:0000313" key="3">
    <source>
        <dbReference type="Proteomes" id="UP000838324"/>
    </source>
</evidence>
<dbReference type="Proteomes" id="UP000838324">
    <property type="component" value="Unassembled WGS sequence"/>
</dbReference>
<sequence>MKIQLYEKILGLLLALQIIQLIYIAVTEHRLNRPALYLSLFIIIFFIYMYFTQKKQR</sequence>
<organism evidence="2 3">
    <name type="scientific">Paenibacillus auburnensis</name>
    <dbReference type="NCBI Taxonomy" id="2905649"/>
    <lineage>
        <taxon>Bacteria</taxon>
        <taxon>Bacillati</taxon>
        <taxon>Bacillota</taxon>
        <taxon>Bacilli</taxon>
        <taxon>Bacillales</taxon>
        <taxon>Paenibacillaceae</taxon>
        <taxon>Paenibacillus</taxon>
    </lineage>
</organism>
<keyword evidence="3" id="KW-1185">Reference proteome</keyword>
<evidence type="ECO:0000256" key="1">
    <source>
        <dbReference type="SAM" id="Phobius"/>
    </source>
</evidence>